<comment type="similarity">
    <text evidence="1 8">Belongs to the SOS response-associated peptidase family.</text>
</comment>
<evidence type="ECO:0000256" key="3">
    <source>
        <dbReference type="ARBA" id="ARBA00022763"/>
    </source>
</evidence>
<dbReference type="Pfam" id="PF02586">
    <property type="entry name" value="SRAP"/>
    <property type="match status" value="1"/>
</dbReference>
<dbReference type="GO" id="GO:0006508">
    <property type="term" value="P:proteolysis"/>
    <property type="evidence" value="ECO:0007669"/>
    <property type="project" value="UniProtKB-KW"/>
</dbReference>
<dbReference type="PANTHER" id="PTHR13604">
    <property type="entry name" value="DC12-RELATED"/>
    <property type="match status" value="1"/>
</dbReference>
<dbReference type="InterPro" id="IPR003738">
    <property type="entry name" value="SRAP"/>
</dbReference>
<keyword evidence="3" id="KW-0227">DNA damage</keyword>
<comment type="caution">
    <text evidence="9">The sequence shown here is derived from an EMBL/GenBank/DDBJ whole genome shotgun (WGS) entry which is preliminary data.</text>
</comment>
<evidence type="ECO:0000313" key="10">
    <source>
        <dbReference type="Proteomes" id="UP000294689"/>
    </source>
</evidence>
<evidence type="ECO:0000256" key="8">
    <source>
        <dbReference type="RuleBase" id="RU364100"/>
    </source>
</evidence>
<keyword evidence="5" id="KW-0190">Covalent protein-DNA linkage</keyword>
<dbReference type="GO" id="GO:0106300">
    <property type="term" value="P:protein-DNA covalent cross-linking repair"/>
    <property type="evidence" value="ECO:0007669"/>
    <property type="project" value="InterPro"/>
</dbReference>
<evidence type="ECO:0000256" key="1">
    <source>
        <dbReference type="ARBA" id="ARBA00008136"/>
    </source>
</evidence>
<evidence type="ECO:0000256" key="5">
    <source>
        <dbReference type="ARBA" id="ARBA00023124"/>
    </source>
</evidence>
<dbReference type="Proteomes" id="UP000294689">
    <property type="component" value="Unassembled WGS sequence"/>
</dbReference>
<dbReference type="PANTHER" id="PTHR13604:SF0">
    <property type="entry name" value="ABASIC SITE PROCESSING PROTEIN HMCES"/>
    <property type="match status" value="1"/>
</dbReference>
<sequence length="204" mass="23565">MLYKISNNAPLHEIEEHLHSKFDYDNLYKATDHIDGRKEASVCIVTADAPHRIQYGIWGILPHGYKDSWKSFQSLYNTLEIAPASVSHTSWLYEPLKHRRCLIVATGFYTGEVENNIMQSYYTSIKDEHIFCFGGIYNILEDGFISYSILSHTSTHATSYLKHARPIIIDKQHYTDFLNNYRPLESLCASDDVLFTSKYNSIDI</sequence>
<dbReference type="OrthoDB" id="9782620at2"/>
<dbReference type="AlphaFoldDB" id="A0A4V3F6Y8"/>
<dbReference type="RefSeq" id="WP_133758798.1">
    <property type="nucleotide sequence ID" value="NZ_SOBW01000009.1"/>
</dbReference>
<evidence type="ECO:0000256" key="6">
    <source>
        <dbReference type="ARBA" id="ARBA00023125"/>
    </source>
</evidence>
<keyword evidence="2 8" id="KW-0645">Protease</keyword>
<keyword evidence="6" id="KW-0238">DNA-binding</keyword>
<dbReference type="SUPFAM" id="SSF143081">
    <property type="entry name" value="BB1717-like"/>
    <property type="match status" value="1"/>
</dbReference>
<evidence type="ECO:0000256" key="4">
    <source>
        <dbReference type="ARBA" id="ARBA00022801"/>
    </source>
</evidence>
<reference evidence="9 10" key="1">
    <citation type="submission" date="2019-03" db="EMBL/GenBank/DDBJ databases">
        <title>Genomic Encyclopedia of Archaeal and Bacterial Type Strains, Phase II (KMG-II): from individual species to whole genera.</title>
        <authorList>
            <person name="Goeker M."/>
        </authorList>
    </citation>
    <scope>NUCLEOTIDE SEQUENCE [LARGE SCALE GENOMIC DNA]</scope>
    <source>
        <strain evidence="9 10">DSM 28135</strain>
    </source>
</reference>
<evidence type="ECO:0000256" key="2">
    <source>
        <dbReference type="ARBA" id="ARBA00022670"/>
    </source>
</evidence>
<dbReference type="GO" id="GO:0008233">
    <property type="term" value="F:peptidase activity"/>
    <property type="evidence" value="ECO:0007669"/>
    <property type="project" value="UniProtKB-KW"/>
</dbReference>
<organism evidence="9 10">
    <name type="scientific">Gelidibacter sediminis</name>
    <dbReference type="NCBI Taxonomy" id="1608710"/>
    <lineage>
        <taxon>Bacteria</taxon>
        <taxon>Pseudomonadati</taxon>
        <taxon>Bacteroidota</taxon>
        <taxon>Flavobacteriia</taxon>
        <taxon>Flavobacteriales</taxon>
        <taxon>Flavobacteriaceae</taxon>
        <taxon>Gelidibacter</taxon>
    </lineage>
</organism>
<dbReference type="EC" id="3.4.-.-" evidence="8"/>
<keyword evidence="7" id="KW-0456">Lyase</keyword>
<dbReference type="InterPro" id="IPR036590">
    <property type="entry name" value="SRAP-like"/>
</dbReference>
<name>A0A4V3F6Y8_9FLAO</name>
<dbReference type="GO" id="GO:0016829">
    <property type="term" value="F:lyase activity"/>
    <property type="evidence" value="ECO:0007669"/>
    <property type="project" value="UniProtKB-KW"/>
</dbReference>
<protein>
    <recommendedName>
        <fullName evidence="8">Abasic site processing protein</fullName>
        <ecNumber evidence="8">3.4.-.-</ecNumber>
    </recommendedName>
</protein>
<evidence type="ECO:0000313" key="9">
    <source>
        <dbReference type="EMBL" id="TDU34466.1"/>
    </source>
</evidence>
<accession>A0A4V3F6Y8</accession>
<proteinExistence type="inferred from homology"/>
<keyword evidence="4 8" id="KW-0378">Hydrolase</keyword>
<gene>
    <name evidence="9" type="ORF">BXY82_2789</name>
</gene>
<dbReference type="EMBL" id="SOBW01000009">
    <property type="protein sequence ID" value="TDU34466.1"/>
    <property type="molecule type" value="Genomic_DNA"/>
</dbReference>
<evidence type="ECO:0000256" key="7">
    <source>
        <dbReference type="ARBA" id="ARBA00023239"/>
    </source>
</evidence>
<keyword evidence="10" id="KW-1185">Reference proteome</keyword>
<dbReference type="GO" id="GO:0003697">
    <property type="term" value="F:single-stranded DNA binding"/>
    <property type="evidence" value="ECO:0007669"/>
    <property type="project" value="InterPro"/>
</dbReference>
<dbReference type="Gene3D" id="3.90.1680.10">
    <property type="entry name" value="SOS response associated peptidase-like"/>
    <property type="match status" value="1"/>
</dbReference>